<dbReference type="PANTHER" id="PTHR40516">
    <property type="entry name" value="ANTITOXIN CHPS-RELATED"/>
    <property type="match status" value="1"/>
</dbReference>
<feature type="domain" description="SpoVT-AbrB" evidence="2">
    <location>
        <begin position="9"/>
        <end position="54"/>
    </location>
</feature>
<evidence type="ECO:0000256" key="1">
    <source>
        <dbReference type="SAM" id="MobiDB-lite"/>
    </source>
</evidence>
<dbReference type="AlphaFoldDB" id="A0A4R2KRX0"/>
<reference evidence="3 4" key="1">
    <citation type="submission" date="2019-03" db="EMBL/GenBank/DDBJ databases">
        <title>Genomic Encyclopedia of Type Strains, Phase IV (KMG-IV): sequencing the most valuable type-strain genomes for metagenomic binning, comparative biology and taxonomic classification.</title>
        <authorList>
            <person name="Goeker M."/>
        </authorList>
    </citation>
    <scope>NUCLEOTIDE SEQUENCE [LARGE SCALE GENOMIC DNA]</scope>
    <source>
        <strain evidence="3 4">DSM 23344</strain>
    </source>
</reference>
<dbReference type="InterPro" id="IPR037914">
    <property type="entry name" value="SpoVT-AbrB_sf"/>
</dbReference>
<organism evidence="3 4">
    <name type="scientific">Chromatocurvus halotolerans</name>
    <dbReference type="NCBI Taxonomy" id="1132028"/>
    <lineage>
        <taxon>Bacteria</taxon>
        <taxon>Pseudomonadati</taxon>
        <taxon>Pseudomonadota</taxon>
        <taxon>Gammaproteobacteria</taxon>
        <taxon>Cellvibrionales</taxon>
        <taxon>Halieaceae</taxon>
        <taxon>Chromatocurvus</taxon>
    </lineage>
</organism>
<dbReference type="Pfam" id="PF04014">
    <property type="entry name" value="MazE_antitoxin"/>
    <property type="match status" value="1"/>
</dbReference>
<accession>A0A4R2KRX0</accession>
<feature type="region of interest" description="Disordered" evidence="1">
    <location>
        <begin position="65"/>
        <end position="84"/>
    </location>
</feature>
<proteinExistence type="predicted"/>
<evidence type="ECO:0000313" key="3">
    <source>
        <dbReference type="EMBL" id="TCO73729.1"/>
    </source>
</evidence>
<comment type="caution">
    <text evidence="3">The sequence shown here is derived from an EMBL/GenBank/DDBJ whole genome shotgun (WGS) entry which is preliminary data.</text>
</comment>
<name>A0A4R2KRX0_9GAMM</name>
<dbReference type="RefSeq" id="WP_117319346.1">
    <property type="nucleotide sequence ID" value="NZ_QQSW01000024.1"/>
</dbReference>
<sequence>MTETVLDIKHWGNNLGVRLPAAIARAAHLHADQRVRITVEGERIIITPIHDEALSLEQRLARFDPERHGGEAMPVDESLGAERW</sequence>
<protein>
    <submittedName>
        <fullName evidence="3">Antitoxin MazE</fullName>
    </submittedName>
</protein>
<dbReference type="Gene3D" id="2.10.260.10">
    <property type="match status" value="1"/>
</dbReference>
<keyword evidence="4" id="KW-1185">Reference proteome</keyword>
<evidence type="ECO:0000313" key="4">
    <source>
        <dbReference type="Proteomes" id="UP000294980"/>
    </source>
</evidence>
<dbReference type="Proteomes" id="UP000294980">
    <property type="component" value="Unassembled WGS sequence"/>
</dbReference>
<dbReference type="InterPro" id="IPR039052">
    <property type="entry name" value="Antitox_PemI-like"/>
</dbReference>
<dbReference type="PANTHER" id="PTHR40516:SF1">
    <property type="entry name" value="ANTITOXIN CHPS-RELATED"/>
    <property type="match status" value="1"/>
</dbReference>
<dbReference type="InterPro" id="IPR007159">
    <property type="entry name" value="SpoVT-AbrB_dom"/>
</dbReference>
<evidence type="ECO:0000259" key="2">
    <source>
        <dbReference type="SMART" id="SM00966"/>
    </source>
</evidence>
<dbReference type="GO" id="GO:0097351">
    <property type="term" value="F:toxin sequestering activity"/>
    <property type="evidence" value="ECO:0007669"/>
    <property type="project" value="InterPro"/>
</dbReference>
<dbReference type="EMBL" id="SLWX01000015">
    <property type="protein sequence ID" value="TCO73729.1"/>
    <property type="molecule type" value="Genomic_DNA"/>
</dbReference>
<dbReference type="SUPFAM" id="SSF89447">
    <property type="entry name" value="AbrB/MazE/MraZ-like"/>
    <property type="match status" value="1"/>
</dbReference>
<dbReference type="SMART" id="SM00966">
    <property type="entry name" value="SpoVT_AbrB"/>
    <property type="match status" value="1"/>
</dbReference>
<dbReference type="GO" id="GO:0003677">
    <property type="term" value="F:DNA binding"/>
    <property type="evidence" value="ECO:0007669"/>
    <property type="project" value="InterPro"/>
</dbReference>
<dbReference type="OrthoDB" id="9795766at2"/>
<gene>
    <name evidence="3" type="ORF">EV688_11546</name>
</gene>